<feature type="transmembrane region" description="Helical" evidence="1">
    <location>
        <begin position="163"/>
        <end position="186"/>
    </location>
</feature>
<keyword evidence="1" id="KW-1133">Transmembrane helix</keyword>
<dbReference type="EMBL" id="MJIH01000001">
    <property type="protein sequence ID" value="OLR65010.1"/>
    <property type="molecule type" value="Genomic_DNA"/>
</dbReference>
<feature type="transmembrane region" description="Helical" evidence="1">
    <location>
        <begin position="72"/>
        <end position="96"/>
    </location>
</feature>
<dbReference type="AlphaFoldDB" id="A0A1U7M014"/>
<proteinExistence type="predicted"/>
<evidence type="ECO:0000313" key="3">
    <source>
        <dbReference type="Proteomes" id="UP000187166"/>
    </source>
</evidence>
<accession>A0A1U7M014</accession>
<keyword evidence="1" id="KW-0472">Membrane</keyword>
<feature type="transmembrane region" description="Helical" evidence="1">
    <location>
        <begin position="7"/>
        <end position="27"/>
    </location>
</feature>
<name>A0A1U7M014_9FIRM</name>
<keyword evidence="1" id="KW-0812">Transmembrane</keyword>
<evidence type="ECO:0008006" key="4">
    <source>
        <dbReference type="Google" id="ProtNLM"/>
    </source>
</evidence>
<gene>
    <name evidence="2" type="ORF">BIV18_05520</name>
</gene>
<reference evidence="2 3" key="1">
    <citation type="journal article" date="2016" name="Appl. Environ. Microbiol.">
        <title>Function and Phylogeny of Bacterial Butyryl Coenzyme A:Acetate Transferases and Their Diversity in the Proximal Colon of Swine.</title>
        <authorList>
            <person name="Trachsel J."/>
            <person name="Bayles D.O."/>
            <person name="Looft T."/>
            <person name="Levine U.Y."/>
            <person name="Allen H.K."/>
        </authorList>
    </citation>
    <scope>NUCLEOTIDE SEQUENCE [LARGE SCALE GENOMIC DNA]</scope>
    <source>
        <strain evidence="2 3">35-6-1</strain>
    </source>
</reference>
<feature type="transmembrane region" description="Helical" evidence="1">
    <location>
        <begin position="108"/>
        <end position="130"/>
    </location>
</feature>
<dbReference type="Proteomes" id="UP000187166">
    <property type="component" value="Unassembled WGS sequence"/>
</dbReference>
<protein>
    <recommendedName>
        <fullName evidence="4">DUF4013 domain-containing protein</fullName>
    </recommendedName>
</protein>
<evidence type="ECO:0000313" key="2">
    <source>
        <dbReference type="EMBL" id="OLR65010.1"/>
    </source>
</evidence>
<organism evidence="2 3">
    <name type="scientific">Peptoniphilus porci</name>
    <dbReference type="NCBI Taxonomy" id="2652280"/>
    <lineage>
        <taxon>Bacteria</taxon>
        <taxon>Bacillati</taxon>
        <taxon>Bacillota</taxon>
        <taxon>Tissierellia</taxon>
        <taxon>Tissierellales</taxon>
        <taxon>Peptoniphilaceae</taxon>
        <taxon>Peptoniphilus</taxon>
    </lineage>
</organism>
<feature type="transmembrane region" description="Helical" evidence="1">
    <location>
        <begin position="192"/>
        <end position="216"/>
    </location>
</feature>
<keyword evidence="3" id="KW-1185">Reference proteome</keyword>
<feature type="transmembrane region" description="Helical" evidence="1">
    <location>
        <begin position="33"/>
        <end position="51"/>
    </location>
</feature>
<comment type="caution">
    <text evidence="2">The sequence shown here is derived from an EMBL/GenBank/DDBJ whole genome shotgun (WGS) entry which is preliminary data.</text>
</comment>
<sequence length="233" mass="26139">MRKYSYGSIMLILLLMAIIAGIFDNIFDDKLSMLGPIILWIGNYVVCRGLLYTREGTFSEYLRGIKTITGKVFLANILIGLISVVILLLSTLTSGTGLVLSDMENGKIIPIISILYILINTIISLIFAYLNFVMADERYRDLSFSQNIKLIFKSGIRLFSQTLITLLKVYMIPIILSIIIILLAIVVKTMPLIIIIVSILGIAAIIGFVVITPIYMARLSEIYLDNIEEIYED</sequence>
<evidence type="ECO:0000256" key="1">
    <source>
        <dbReference type="SAM" id="Phobius"/>
    </source>
</evidence>